<feature type="compositionally biased region" description="Pro residues" evidence="8">
    <location>
        <begin position="15"/>
        <end position="25"/>
    </location>
</feature>
<feature type="domain" description="RING-type" evidence="9">
    <location>
        <begin position="46"/>
        <end position="83"/>
    </location>
</feature>
<feature type="region of interest" description="Disordered" evidence="8">
    <location>
        <begin position="244"/>
        <end position="431"/>
    </location>
</feature>
<keyword evidence="1" id="KW-0479">Metal-binding</keyword>
<keyword evidence="5 6" id="KW-0040">ANK repeat</keyword>
<dbReference type="Pfam" id="PF14835">
    <property type="entry name" value="zf-RING_6"/>
    <property type="match status" value="1"/>
</dbReference>
<dbReference type="PRINTS" id="PR01415">
    <property type="entry name" value="ANKYRIN"/>
</dbReference>
<feature type="repeat" description="ANK" evidence="6">
    <location>
        <begin position="471"/>
        <end position="503"/>
    </location>
</feature>
<dbReference type="CDD" id="cd16496">
    <property type="entry name" value="RING-HC_BARD1"/>
    <property type="match status" value="1"/>
</dbReference>
<feature type="compositionally biased region" description="Basic and acidic residues" evidence="8">
    <location>
        <begin position="181"/>
        <end position="190"/>
    </location>
</feature>
<dbReference type="InterPro" id="IPR013083">
    <property type="entry name" value="Znf_RING/FYVE/PHD"/>
</dbReference>
<feature type="compositionally biased region" description="Basic and acidic residues" evidence="8">
    <location>
        <begin position="129"/>
        <end position="138"/>
    </location>
</feature>
<feature type="region of interest" description="Disordered" evidence="8">
    <location>
        <begin position="158"/>
        <end position="202"/>
    </location>
</feature>
<evidence type="ECO:0000256" key="7">
    <source>
        <dbReference type="PROSITE-ProRule" id="PRU00175"/>
    </source>
</evidence>
<dbReference type="Gene3D" id="3.30.40.10">
    <property type="entry name" value="Zinc/RING finger domain, C3HC4 (zinc finger)"/>
    <property type="match status" value="1"/>
</dbReference>
<feature type="domain" description="BRCT" evidence="10">
    <location>
        <begin position="679"/>
        <end position="714"/>
    </location>
</feature>
<evidence type="ECO:0000259" key="10">
    <source>
        <dbReference type="PROSITE" id="PS50172"/>
    </source>
</evidence>
<dbReference type="SMART" id="SM00292">
    <property type="entry name" value="BRCT"/>
    <property type="match status" value="2"/>
</dbReference>
<dbReference type="Gene3D" id="1.25.40.20">
    <property type="entry name" value="Ankyrin repeat-containing domain"/>
    <property type="match status" value="1"/>
</dbReference>
<dbReference type="InterPro" id="IPR001841">
    <property type="entry name" value="Znf_RING"/>
</dbReference>
<dbReference type="PROSITE" id="PS50089">
    <property type="entry name" value="ZF_RING_2"/>
    <property type="match status" value="1"/>
</dbReference>
<accession>A0ABQ9DCZ9</accession>
<evidence type="ECO:0000256" key="3">
    <source>
        <dbReference type="ARBA" id="ARBA00022771"/>
    </source>
</evidence>
<feature type="compositionally biased region" description="Low complexity" evidence="8">
    <location>
        <begin position="387"/>
        <end position="413"/>
    </location>
</feature>
<dbReference type="PROSITE" id="PS50172">
    <property type="entry name" value="BRCT"/>
    <property type="match status" value="2"/>
</dbReference>
<evidence type="ECO:0000256" key="5">
    <source>
        <dbReference type="ARBA" id="ARBA00023043"/>
    </source>
</evidence>
<evidence type="ECO:0000259" key="9">
    <source>
        <dbReference type="PROSITE" id="PS50089"/>
    </source>
</evidence>
<feature type="repeat" description="ANK" evidence="6">
    <location>
        <begin position="438"/>
        <end position="470"/>
    </location>
</feature>
<dbReference type="InterPro" id="IPR036770">
    <property type="entry name" value="Ankyrin_rpt-contain_sf"/>
</dbReference>
<dbReference type="SUPFAM" id="SSF52113">
    <property type="entry name" value="BRCT domain"/>
    <property type="match status" value="2"/>
</dbReference>
<evidence type="ECO:0000256" key="4">
    <source>
        <dbReference type="ARBA" id="ARBA00022833"/>
    </source>
</evidence>
<dbReference type="Gene3D" id="3.40.50.10190">
    <property type="entry name" value="BRCT domain"/>
    <property type="match status" value="2"/>
</dbReference>
<feature type="compositionally biased region" description="Basic and acidic residues" evidence="8">
    <location>
        <begin position="279"/>
        <end position="298"/>
    </location>
</feature>
<evidence type="ECO:0000313" key="12">
    <source>
        <dbReference type="Proteomes" id="UP001145742"/>
    </source>
</evidence>
<feature type="repeat" description="ANK" evidence="6">
    <location>
        <begin position="504"/>
        <end position="536"/>
    </location>
</feature>
<feature type="compositionally biased region" description="Basic residues" evidence="8">
    <location>
        <begin position="192"/>
        <end position="202"/>
    </location>
</feature>
<dbReference type="PROSITE" id="PS50297">
    <property type="entry name" value="ANK_REP_REGION"/>
    <property type="match status" value="3"/>
</dbReference>
<dbReference type="InterPro" id="IPR001357">
    <property type="entry name" value="BRCT_dom"/>
</dbReference>
<feature type="compositionally biased region" description="Low complexity" evidence="8">
    <location>
        <begin position="338"/>
        <end position="352"/>
    </location>
</feature>
<gene>
    <name evidence="11" type="primary">BARD1</name>
    <name evidence="11" type="ORF">WISP_53058</name>
</gene>
<evidence type="ECO:0000256" key="2">
    <source>
        <dbReference type="ARBA" id="ARBA00022737"/>
    </source>
</evidence>
<feature type="region of interest" description="Disordered" evidence="8">
    <location>
        <begin position="114"/>
        <end position="138"/>
    </location>
</feature>
<name>A0ABQ9DCZ9_9PASS</name>
<dbReference type="SUPFAM" id="SSF57850">
    <property type="entry name" value="RING/U-box"/>
    <property type="match status" value="1"/>
</dbReference>
<dbReference type="InterPro" id="IPR017907">
    <property type="entry name" value="Znf_RING_CS"/>
</dbReference>
<feature type="compositionally biased region" description="Polar residues" evidence="8">
    <location>
        <begin position="357"/>
        <end position="379"/>
    </location>
</feature>
<reference evidence="11" key="1">
    <citation type="submission" date="2019-10" db="EMBL/GenBank/DDBJ databases">
        <authorList>
            <person name="Soares A.E.R."/>
            <person name="Aleixo A."/>
            <person name="Schneider P."/>
            <person name="Miyaki C.Y."/>
            <person name="Schneider M.P."/>
            <person name="Mello C."/>
            <person name="Vasconcelos A.T.R."/>
        </authorList>
    </citation>
    <scope>NUCLEOTIDE SEQUENCE</scope>
    <source>
        <tissue evidence="11">Muscle</tissue>
    </source>
</reference>
<evidence type="ECO:0000256" key="8">
    <source>
        <dbReference type="SAM" id="MobiDB-lite"/>
    </source>
</evidence>
<protein>
    <submittedName>
        <fullName evidence="11">BRCA1-associated RING domain protein 1</fullName>
    </submittedName>
</protein>
<evidence type="ECO:0000313" key="11">
    <source>
        <dbReference type="EMBL" id="KAJ7419549.1"/>
    </source>
</evidence>
<comment type="caution">
    <text evidence="11">The sequence shown here is derived from an EMBL/GenBank/DDBJ whole genome shotgun (WGS) entry which is preliminary data.</text>
</comment>
<keyword evidence="2" id="KW-0677">Repeat</keyword>
<feature type="region of interest" description="Disordered" evidence="8">
    <location>
        <begin position="1"/>
        <end position="28"/>
    </location>
</feature>
<keyword evidence="12" id="KW-1185">Reference proteome</keyword>
<keyword evidence="3 7" id="KW-0863">Zinc-finger</keyword>
<organism evidence="11 12">
    <name type="scientific">Willisornis vidua</name>
    <name type="common">Xingu scale-backed antbird</name>
    <dbReference type="NCBI Taxonomy" id="1566151"/>
    <lineage>
        <taxon>Eukaryota</taxon>
        <taxon>Metazoa</taxon>
        <taxon>Chordata</taxon>
        <taxon>Craniata</taxon>
        <taxon>Vertebrata</taxon>
        <taxon>Euteleostomi</taxon>
        <taxon>Archelosauria</taxon>
        <taxon>Archosauria</taxon>
        <taxon>Dinosauria</taxon>
        <taxon>Saurischia</taxon>
        <taxon>Theropoda</taxon>
        <taxon>Coelurosauria</taxon>
        <taxon>Aves</taxon>
        <taxon>Neognathae</taxon>
        <taxon>Neoaves</taxon>
        <taxon>Telluraves</taxon>
        <taxon>Australaves</taxon>
        <taxon>Passeriformes</taxon>
        <taxon>Thamnophilidae</taxon>
        <taxon>Willisornis</taxon>
    </lineage>
</organism>
<dbReference type="PROSITE" id="PS50088">
    <property type="entry name" value="ANK_REPEAT"/>
    <property type="match status" value="3"/>
</dbReference>
<dbReference type="Pfam" id="PF12796">
    <property type="entry name" value="Ank_2"/>
    <property type="match status" value="1"/>
</dbReference>
<dbReference type="EMBL" id="WHWB01033489">
    <property type="protein sequence ID" value="KAJ7419549.1"/>
    <property type="molecule type" value="Genomic_DNA"/>
</dbReference>
<evidence type="ECO:0000256" key="6">
    <source>
        <dbReference type="PROSITE-ProRule" id="PRU00023"/>
    </source>
</evidence>
<dbReference type="InterPro" id="IPR039503">
    <property type="entry name" value="BARD1_Znf-RING"/>
</dbReference>
<dbReference type="InterPro" id="IPR036420">
    <property type="entry name" value="BRCT_dom_sf"/>
</dbReference>
<sequence>MREALRGRSGNQPAPGGPAEPPMELPGPRWARTRAALGRMEEALSCSRCAGVLRQPVSLRQCEHVFCLSCVDDCVGTECPVCHMPAWVQDAQTNRQLDTMIQLCCKLRQLLGTDTPDSAEDPSTPTDSDLGKKSKKEQIKMWFSPRSRKIRCVLNKNQPETKSSDPGENESSVYDFFPSPPHEKPPEPPKKPAQRQIKKVKKKHLVDINKVWSLEKPEHKRVEEKAPKERCVTICSQPVVLCTPEADGPGDTPQQEPLEEGDCSKSTGSGEVPPQAEPPEEKDSRDVECPAQGGKEKSCATGMSLPVGNETTPLKRGREQSRAQVTPQPKRLRRSERGLSGQAGSQAGGLEEAPQGSPVSTGTEQQTPVQVSSSASKLTDTARKTRSSAAPQAISSPSLSKSPSTPSTPKTCSQISIPPSPSVLKSPGGNTIARRNYKGETLLHVASIKGDLAAVEELLNNGADPNVKDNAGWTPLHEACNHGHRAVVELLLRHRALVNTTGYQNDSPLHDAARNGHVAIVELLLCHGASRDAVNIFGLRPVDYAESEKMKSVLMSPVKNESFSFNQPSKVLSPSQPRNGPLGLLGSNLSAAQQKLLNKLAAVLKAQRCTEFNSGVTHLVIPDVPMPRTVKCMMAVLTGCWVLRFEWVQACLQSSAREQEEKYEIQGGPQRGRLNREQLLPKLFDGCYFYFLGSFKHHQKSDLLELVRAAGGQVLVRQPKPDSDVTQTINTVSYHAEPSSDQRFCTQYVIYDGASKFKPEKIRQGKVSAGIQSVVILCSVNSKSFAVDLMPELQQVPNTTEALCLERTETFDLYEEKLLPVSSQAFHACDPNGPLNWLVTKRL</sequence>
<dbReference type="PANTHER" id="PTHR24171:SF8">
    <property type="entry name" value="BRCA1-ASSOCIATED RING DOMAIN PROTEIN 1"/>
    <property type="match status" value="1"/>
</dbReference>
<feature type="compositionally biased region" description="Polar residues" evidence="8">
    <location>
        <begin position="158"/>
        <end position="172"/>
    </location>
</feature>
<proteinExistence type="predicted"/>
<dbReference type="SUPFAM" id="SSF48403">
    <property type="entry name" value="Ankyrin repeat"/>
    <property type="match status" value="1"/>
</dbReference>
<dbReference type="Proteomes" id="UP001145742">
    <property type="component" value="Unassembled WGS sequence"/>
</dbReference>
<feature type="domain" description="BRCT" evidence="10">
    <location>
        <begin position="584"/>
        <end position="665"/>
    </location>
</feature>
<dbReference type="CDD" id="cd17720">
    <property type="entry name" value="BRCT_Bard1_rpt2"/>
    <property type="match status" value="1"/>
</dbReference>
<evidence type="ECO:0000256" key="1">
    <source>
        <dbReference type="ARBA" id="ARBA00022723"/>
    </source>
</evidence>
<keyword evidence="4" id="KW-0862">Zinc</keyword>
<dbReference type="PROSITE" id="PS00518">
    <property type="entry name" value="ZF_RING_1"/>
    <property type="match status" value="1"/>
</dbReference>
<dbReference type="CDD" id="cd17734">
    <property type="entry name" value="BRCT_Bard1_rpt1"/>
    <property type="match status" value="1"/>
</dbReference>
<dbReference type="InterPro" id="IPR002110">
    <property type="entry name" value="Ankyrin_rpt"/>
</dbReference>
<dbReference type="PANTHER" id="PTHR24171">
    <property type="entry name" value="ANKYRIN REPEAT DOMAIN-CONTAINING PROTEIN 39-RELATED"/>
    <property type="match status" value="1"/>
</dbReference>
<dbReference type="SMART" id="SM00248">
    <property type="entry name" value="ANK"/>
    <property type="match status" value="3"/>
</dbReference>